<gene>
    <name evidence="6" type="ORF">B0H16DRAFT_1425555</name>
</gene>
<dbReference type="GO" id="GO:0005179">
    <property type="term" value="F:hormone activity"/>
    <property type="evidence" value="ECO:0007669"/>
    <property type="project" value="UniProtKB-KW"/>
</dbReference>
<evidence type="ECO:0000313" key="6">
    <source>
        <dbReference type="EMBL" id="KAJ7736899.1"/>
    </source>
</evidence>
<comment type="subunit">
    <text evidence="2">Homodimer; disulfide-linked.</text>
</comment>
<proteinExistence type="inferred from homology"/>
<dbReference type="GO" id="GO:0005615">
    <property type="term" value="C:extracellular space"/>
    <property type="evidence" value="ECO:0007669"/>
    <property type="project" value="TreeGrafter"/>
</dbReference>
<keyword evidence="5" id="KW-1133">Transmembrane helix</keyword>
<keyword evidence="7" id="KW-1185">Reference proteome</keyword>
<name>A0AAD7I902_9AGAR</name>
<comment type="similarity">
    <text evidence="1">Belongs to the stanniocalcin family.</text>
</comment>
<sequence length="215" mass="23551">MQARDEPSHTGPGVNWTFTRRVILVIGTLSMLSFFIPVPSESRSRVLGPSTLLRRDTVPSSAPSDECLNPPQDSCTFYADCIESRYHCGPTGYPLGYGQKYCTKFLAEREKFDTPGQTWMLATLHCLQEALIPDATGAPDATTSCSALEDKAFGTHAGCYVSNGVCKLPLPDWEAILDIVGIETLVDSWDAFKATLTAETDCLEFYAFLIAHIVV</sequence>
<comment type="caution">
    <text evidence="6">The sequence shown here is derived from an EMBL/GenBank/DDBJ whole genome shotgun (WGS) entry which is preliminary data.</text>
</comment>
<organism evidence="6 7">
    <name type="scientific">Mycena metata</name>
    <dbReference type="NCBI Taxonomy" id="1033252"/>
    <lineage>
        <taxon>Eukaryota</taxon>
        <taxon>Fungi</taxon>
        <taxon>Dikarya</taxon>
        <taxon>Basidiomycota</taxon>
        <taxon>Agaricomycotina</taxon>
        <taxon>Agaricomycetes</taxon>
        <taxon>Agaricomycetidae</taxon>
        <taxon>Agaricales</taxon>
        <taxon>Marasmiineae</taxon>
        <taxon>Mycenaceae</taxon>
        <taxon>Mycena</taxon>
    </lineage>
</organism>
<evidence type="ECO:0000256" key="2">
    <source>
        <dbReference type="ARBA" id="ARBA00011748"/>
    </source>
</evidence>
<dbReference type="Pfam" id="PF03298">
    <property type="entry name" value="Stanniocalcin"/>
    <property type="match status" value="1"/>
</dbReference>
<keyword evidence="4" id="KW-1015">Disulfide bond</keyword>
<reference evidence="6" key="1">
    <citation type="submission" date="2023-03" db="EMBL/GenBank/DDBJ databases">
        <title>Massive genome expansion in bonnet fungi (Mycena s.s.) driven by repeated elements and novel gene families across ecological guilds.</title>
        <authorList>
            <consortium name="Lawrence Berkeley National Laboratory"/>
            <person name="Harder C.B."/>
            <person name="Miyauchi S."/>
            <person name="Viragh M."/>
            <person name="Kuo A."/>
            <person name="Thoen E."/>
            <person name="Andreopoulos B."/>
            <person name="Lu D."/>
            <person name="Skrede I."/>
            <person name="Drula E."/>
            <person name="Henrissat B."/>
            <person name="Morin E."/>
            <person name="Kohler A."/>
            <person name="Barry K."/>
            <person name="LaButti K."/>
            <person name="Morin E."/>
            <person name="Salamov A."/>
            <person name="Lipzen A."/>
            <person name="Mereny Z."/>
            <person name="Hegedus B."/>
            <person name="Baldrian P."/>
            <person name="Stursova M."/>
            <person name="Weitz H."/>
            <person name="Taylor A."/>
            <person name="Grigoriev I.V."/>
            <person name="Nagy L.G."/>
            <person name="Martin F."/>
            <person name="Kauserud H."/>
        </authorList>
    </citation>
    <scope>NUCLEOTIDE SEQUENCE</scope>
    <source>
        <strain evidence="6">CBHHK182m</strain>
    </source>
</reference>
<keyword evidence="3" id="KW-0372">Hormone</keyword>
<feature type="transmembrane region" description="Helical" evidence="5">
    <location>
        <begin position="20"/>
        <end position="38"/>
    </location>
</feature>
<evidence type="ECO:0000256" key="3">
    <source>
        <dbReference type="ARBA" id="ARBA00022702"/>
    </source>
</evidence>
<accession>A0AAD7I902</accession>
<evidence type="ECO:0000256" key="1">
    <source>
        <dbReference type="ARBA" id="ARBA00008693"/>
    </source>
</evidence>
<dbReference type="AlphaFoldDB" id="A0AAD7I902"/>
<evidence type="ECO:0000256" key="4">
    <source>
        <dbReference type="ARBA" id="ARBA00023157"/>
    </source>
</evidence>
<dbReference type="InterPro" id="IPR004978">
    <property type="entry name" value="Stanniocalcin"/>
</dbReference>
<dbReference type="PANTHER" id="PTHR11245:SF6">
    <property type="entry name" value="DUF19 DOMAIN-CONTAINING PROTEIN"/>
    <property type="match status" value="1"/>
</dbReference>
<dbReference type="GO" id="GO:0006874">
    <property type="term" value="P:intracellular calcium ion homeostasis"/>
    <property type="evidence" value="ECO:0007669"/>
    <property type="project" value="TreeGrafter"/>
</dbReference>
<keyword evidence="5" id="KW-0812">Transmembrane</keyword>
<evidence type="ECO:0000256" key="5">
    <source>
        <dbReference type="SAM" id="Phobius"/>
    </source>
</evidence>
<dbReference type="Proteomes" id="UP001215598">
    <property type="component" value="Unassembled WGS sequence"/>
</dbReference>
<protein>
    <submittedName>
        <fullName evidence="6">Uncharacterized protein</fullName>
    </submittedName>
</protein>
<evidence type="ECO:0000313" key="7">
    <source>
        <dbReference type="Proteomes" id="UP001215598"/>
    </source>
</evidence>
<keyword evidence="5" id="KW-0472">Membrane</keyword>
<dbReference type="PANTHER" id="PTHR11245">
    <property type="entry name" value="STANNIOCALCIN"/>
    <property type="match status" value="1"/>
</dbReference>
<dbReference type="EMBL" id="JARKIB010000119">
    <property type="protein sequence ID" value="KAJ7736899.1"/>
    <property type="molecule type" value="Genomic_DNA"/>
</dbReference>